<dbReference type="Gene3D" id="1.10.10.10">
    <property type="entry name" value="Winged helix-like DNA-binding domain superfamily/Winged helix DNA-binding domain"/>
    <property type="match status" value="1"/>
</dbReference>
<accession>A0A0S7BES0</accession>
<dbReference type="CDD" id="cd18873">
    <property type="entry name" value="NUDIX_NadM_like"/>
    <property type="match status" value="1"/>
</dbReference>
<feature type="domain" description="NrtR DNA-binding winged helix" evidence="1">
    <location>
        <begin position="148"/>
        <end position="206"/>
    </location>
</feature>
<dbReference type="AlphaFoldDB" id="A0A0S7BES0"/>
<gene>
    <name evidence="2" type="ORF">LARV_01823</name>
</gene>
<dbReference type="OrthoDB" id="9786141at2"/>
<organism evidence="2">
    <name type="scientific">Longilinea arvoryzae</name>
    <dbReference type="NCBI Taxonomy" id="360412"/>
    <lineage>
        <taxon>Bacteria</taxon>
        <taxon>Bacillati</taxon>
        <taxon>Chloroflexota</taxon>
        <taxon>Anaerolineae</taxon>
        <taxon>Anaerolineales</taxon>
        <taxon>Anaerolineaceae</taxon>
        <taxon>Longilinea</taxon>
    </lineage>
</organism>
<dbReference type="Pfam" id="PF21906">
    <property type="entry name" value="WHD_NrtR"/>
    <property type="match status" value="1"/>
</dbReference>
<protein>
    <recommendedName>
        <fullName evidence="1">NrtR DNA-binding winged helix domain-containing protein</fullName>
    </recommendedName>
</protein>
<dbReference type="InterPro" id="IPR036390">
    <property type="entry name" value="WH_DNA-bd_sf"/>
</dbReference>
<keyword evidence="3" id="KW-1185">Reference proteome</keyword>
<dbReference type="InterPro" id="IPR054105">
    <property type="entry name" value="WHD_NrtR"/>
</dbReference>
<dbReference type="InterPro" id="IPR036388">
    <property type="entry name" value="WH-like_DNA-bd_sf"/>
</dbReference>
<evidence type="ECO:0000313" key="2">
    <source>
        <dbReference type="EMBL" id="GAP14061.1"/>
    </source>
</evidence>
<name>A0A0S7BES0_9CHLR</name>
<evidence type="ECO:0000313" key="3">
    <source>
        <dbReference type="Proteomes" id="UP000055060"/>
    </source>
</evidence>
<dbReference type="SUPFAM" id="SSF46785">
    <property type="entry name" value="Winged helix' DNA-binding domain"/>
    <property type="match status" value="1"/>
</dbReference>
<dbReference type="RefSeq" id="WP_075073349.1">
    <property type="nucleotide sequence ID" value="NZ_DF967972.1"/>
</dbReference>
<dbReference type="PANTHER" id="PTHR43736:SF4">
    <property type="entry name" value="SLR1690 PROTEIN"/>
    <property type="match status" value="1"/>
</dbReference>
<evidence type="ECO:0000259" key="1">
    <source>
        <dbReference type="Pfam" id="PF21906"/>
    </source>
</evidence>
<proteinExistence type="predicted"/>
<sequence>MDKSPLITSNHSALFQIDVYVVVFTLRENRLQVLLNDLPSAGAWQIPGLALPTDLSLEETAAQCVAKYTGLHEAYLEQLYTYGDPDRNAVSVVYFALVPADSLLTPLDESAADWFPVDTLPPLILDHGDILTYALRRLRYKLEYSAVGFELLPDYFSLSELQSTYEIILGEKLDKRNFRRRILQAGIIESTPRRRTGEGRPAQLYRYRPDAVAEVKARRLFP</sequence>
<dbReference type="Gene3D" id="3.90.79.10">
    <property type="entry name" value="Nucleoside Triphosphate Pyrophosphohydrolase"/>
    <property type="match status" value="1"/>
</dbReference>
<reference evidence="2" key="1">
    <citation type="submission" date="2015-07" db="EMBL/GenBank/DDBJ databases">
        <title>Draft Genome Sequences of Anaerolinea thermolimosa IMO-1, Bellilinea caldifistulae GOMI-1, Leptolinea tardivitalis YMTK-2, Levilinea saccharolytica KIBI-1,Longilinea arvoryzae KOME-1, Previously Described as Members of the Anaerolineaceae (Chloroflexi).</title>
        <authorList>
            <person name="Sekiguchi Y."/>
            <person name="Ohashi A."/>
            <person name="Matsuura N."/>
            <person name="Tourlousse M.D."/>
        </authorList>
    </citation>
    <scope>NUCLEOTIDE SEQUENCE [LARGE SCALE GENOMIC DNA]</scope>
    <source>
        <strain evidence="2">KOME-1</strain>
    </source>
</reference>
<dbReference type="Proteomes" id="UP000055060">
    <property type="component" value="Unassembled WGS sequence"/>
</dbReference>
<dbReference type="InterPro" id="IPR015797">
    <property type="entry name" value="NUDIX_hydrolase-like_dom_sf"/>
</dbReference>
<dbReference type="SUPFAM" id="SSF55811">
    <property type="entry name" value="Nudix"/>
    <property type="match status" value="1"/>
</dbReference>
<dbReference type="EMBL" id="DF967972">
    <property type="protein sequence ID" value="GAP14061.1"/>
    <property type="molecule type" value="Genomic_DNA"/>
</dbReference>
<dbReference type="PANTHER" id="PTHR43736">
    <property type="entry name" value="ADP-RIBOSE PYROPHOSPHATASE"/>
    <property type="match status" value="1"/>
</dbReference>